<gene>
    <name evidence="3" type="ORF">EB18_00570</name>
</gene>
<name>A0A366SNU0_9ENTE</name>
<dbReference type="RefSeq" id="WP_240184828.1">
    <property type="nucleotide sequence ID" value="NZ_KZ845713.1"/>
</dbReference>
<keyword evidence="1" id="KW-0812">Transmembrane</keyword>
<feature type="domain" description="GP-PDE" evidence="2">
    <location>
        <begin position="100"/>
        <end position="125"/>
    </location>
</feature>
<organism evidence="3 4">
    <name type="scientific">Enterococcus cecorum</name>
    <dbReference type="NCBI Taxonomy" id="44008"/>
    <lineage>
        <taxon>Bacteria</taxon>
        <taxon>Bacillati</taxon>
        <taxon>Bacillota</taxon>
        <taxon>Bacilli</taxon>
        <taxon>Lactobacillales</taxon>
        <taxon>Enterococcaceae</taxon>
        <taxon>Enterococcus</taxon>
    </lineage>
</organism>
<dbReference type="GO" id="GO:0008081">
    <property type="term" value="F:phosphoric diester hydrolase activity"/>
    <property type="evidence" value="ECO:0007669"/>
    <property type="project" value="InterPro"/>
</dbReference>
<dbReference type="EMBL" id="LEOY01000003">
    <property type="protein sequence ID" value="RBR31097.1"/>
    <property type="molecule type" value="Genomic_DNA"/>
</dbReference>
<dbReference type="Proteomes" id="UP000252800">
    <property type="component" value="Unassembled WGS sequence"/>
</dbReference>
<comment type="caution">
    <text evidence="3">The sequence shown here is derived from an EMBL/GenBank/DDBJ whole genome shotgun (WGS) entry which is preliminary data.</text>
</comment>
<evidence type="ECO:0000259" key="2">
    <source>
        <dbReference type="PROSITE" id="PS51704"/>
    </source>
</evidence>
<dbReference type="GO" id="GO:0006629">
    <property type="term" value="P:lipid metabolic process"/>
    <property type="evidence" value="ECO:0007669"/>
    <property type="project" value="InterPro"/>
</dbReference>
<protein>
    <recommendedName>
        <fullName evidence="2">GP-PDE domain-containing protein</fullName>
    </recommendedName>
</protein>
<proteinExistence type="predicted"/>
<reference evidence="3 4" key="1">
    <citation type="submission" date="2015-06" db="EMBL/GenBank/DDBJ databases">
        <title>The Genome Sequence of Enterococcus cecorum 170AEA1.</title>
        <authorList>
            <consortium name="The Broad Institute Genomics Platform"/>
            <consortium name="The Broad Institute Genome Sequencing Center for Infectious Disease"/>
            <person name="Earl A.M."/>
            <person name="Van Tyne D."/>
            <person name="Lebreton F."/>
            <person name="Saavedra J.T."/>
            <person name="Gilmore M.S."/>
            <person name="Manson McGuire A."/>
            <person name="Clock S."/>
            <person name="Crupain M."/>
            <person name="Rangan U."/>
            <person name="Young S."/>
            <person name="Abouelleil A."/>
            <person name="Cao P."/>
            <person name="Chapman S.B."/>
            <person name="Griggs A."/>
            <person name="Priest M."/>
            <person name="Shea T."/>
            <person name="Wortman J."/>
            <person name="Nusbaum C."/>
            <person name="Birren B."/>
        </authorList>
    </citation>
    <scope>NUCLEOTIDE SEQUENCE [LARGE SCALE GENOMIC DNA]</scope>
    <source>
        <strain evidence="3 4">170AEA1</strain>
    </source>
</reference>
<feature type="transmembrane region" description="Helical" evidence="1">
    <location>
        <begin position="70"/>
        <end position="86"/>
    </location>
</feature>
<accession>A0A366SNU0</accession>
<evidence type="ECO:0000313" key="3">
    <source>
        <dbReference type="EMBL" id="RBR31097.1"/>
    </source>
</evidence>
<dbReference type="InterPro" id="IPR030395">
    <property type="entry name" value="GP_PDE_dom"/>
</dbReference>
<evidence type="ECO:0000256" key="1">
    <source>
        <dbReference type="SAM" id="Phobius"/>
    </source>
</evidence>
<evidence type="ECO:0000313" key="4">
    <source>
        <dbReference type="Proteomes" id="UP000252800"/>
    </source>
</evidence>
<feature type="transmembrane region" description="Helical" evidence="1">
    <location>
        <begin position="26"/>
        <end position="49"/>
    </location>
</feature>
<dbReference type="AlphaFoldDB" id="A0A366SNU0"/>
<keyword evidence="1" id="KW-1133">Transmembrane helix</keyword>
<dbReference type="PROSITE" id="PS51704">
    <property type="entry name" value="GP_PDE"/>
    <property type="match status" value="1"/>
</dbReference>
<sequence length="125" mass="14040">MFLLSIVLALILDNNGSNLFLESLLLTLINGCIFATNLFVKIGIFHLLIQNMQSFSNNLPLQNVQKKRKFASLALLFMVFASFYLGETYQLATLEYNPKIKIVGHRGYVAKAVENSVEGLRVAKK</sequence>
<keyword evidence="1" id="KW-0472">Membrane</keyword>